<keyword evidence="2" id="KW-0964">Secreted</keyword>
<dbReference type="NCBIfam" id="NF033679">
    <property type="entry name" value="DNRLRE_dom"/>
    <property type="match status" value="1"/>
</dbReference>
<name>A0A1M6ZAI5_9FIRM</name>
<evidence type="ECO:0000313" key="5">
    <source>
        <dbReference type="EMBL" id="SHL27383.1"/>
    </source>
</evidence>
<feature type="domain" description="Carbohydrate-binding module family 96" evidence="4">
    <location>
        <begin position="1"/>
        <end position="123"/>
    </location>
</feature>
<dbReference type="Proteomes" id="UP000184386">
    <property type="component" value="Unassembled WGS sequence"/>
</dbReference>
<accession>A0A1M6ZAI5</accession>
<evidence type="ECO:0000256" key="2">
    <source>
        <dbReference type="ARBA" id="ARBA00022525"/>
    </source>
</evidence>
<gene>
    <name evidence="5" type="ORF">SAMN02745136_04525</name>
</gene>
<dbReference type="Pfam" id="PF24517">
    <property type="entry name" value="CBM96"/>
    <property type="match status" value="1"/>
</dbReference>
<dbReference type="OrthoDB" id="2667087at2"/>
<proteinExistence type="predicted"/>
<reference evidence="5 6" key="1">
    <citation type="submission" date="2016-11" db="EMBL/GenBank/DDBJ databases">
        <authorList>
            <person name="Jaros S."/>
            <person name="Januszkiewicz K."/>
            <person name="Wedrychowicz H."/>
        </authorList>
    </citation>
    <scope>NUCLEOTIDE SEQUENCE [LARGE SCALE GENOMIC DNA]</scope>
    <source>
        <strain evidence="5 6">DSM 15929</strain>
    </source>
</reference>
<dbReference type="STRING" id="1121322.SAMN02745136_04525"/>
<dbReference type="AlphaFoldDB" id="A0A1M6ZAI5"/>
<evidence type="ECO:0000313" key="6">
    <source>
        <dbReference type="Proteomes" id="UP000184386"/>
    </source>
</evidence>
<comment type="subcellular location">
    <subcellularLocation>
        <location evidence="1">Secreted</location>
    </subcellularLocation>
</comment>
<organism evidence="5 6">
    <name type="scientific">Anaerocolumna jejuensis DSM 15929</name>
    <dbReference type="NCBI Taxonomy" id="1121322"/>
    <lineage>
        <taxon>Bacteria</taxon>
        <taxon>Bacillati</taxon>
        <taxon>Bacillota</taxon>
        <taxon>Clostridia</taxon>
        <taxon>Lachnospirales</taxon>
        <taxon>Lachnospiraceae</taxon>
        <taxon>Anaerocolumna</taxon>
    </lineage>
</organism>
<keyword evidence="6" id="KW-1185">Reference proteome</keyword>
<protein>
    <recommendedName>
        <fullName evidence="4">Carbohydrate-binding module family 96 domain-containing protein</fullName>
    </recommendedName>
</protein>
<dbReference type="EMBL" id="FRAC01000028">
    <property type="protein sequence ID" value="SHL27383.1"/>
    <property type="molecule type" value="Genomic_DNA"/>
</dbReference>
<dbReference type="GO" id="GO:0005576">
    <property type="term" value="C:extracellular region"/>
    <property type="evidence" value="ECO:0007669"/>
    <property type="project" value="UniProtKB-SubCell"/>
</dbReference>
<sequence length="124" mass="13041">MKFDLTGRTGTSVASATLKVYCNGASAATPLVIYGFSGTDTWIESGSGSITWNNQPSSTNAVTIGTLNVTAAGWYAIDVTSYVNSQMSGDKKVTFKMQVENNNGATLSFNSRENASNKPALVVN</sequence>
<dbReference type="InterPro" id="IPR055372">
    <property type="entry name" value="CBM96"/>
</dbReference>
<evidence type="ECO:0000256" key="3">
    <source>
        <dbReference type="ARBA" id="ARBA00022729"/>
    </source>
</evidence>
<evidence type="ECO:0000256" key="1">
    <source>
        <dbReference type="ARBA" id="ARBA00004613"/>
    </source>
</evidence>
<keyword evidence="3" id="KW-0732">Signal</keyword>
<evidence type="ECO:0000259" key="4">
    <source>
        <dbReference type="Pfam" id="PF24517"/>
    </source>
</evidence>